<keyword evidence="2" id="KW-0560">Oxidoreductase</keyword>
<proteinExistence type="predicted"/>
<dbReference type="InterPro" id="IPR051276">
    <property type="entry name" value="Saccharopine_DH-like_oxidrdct"/>
</dbReference>
<dbReference type="GO" id="GO:0009247">
    <property type="term" value="P:glycolipid biosynthetic process"/>
    <property type="evidence" value="ECO:0007669"/>
    <property type="project" value="TreeGrafter"/>
</dbReference>
<organism evidence="2 3">
    <name type="scientific">Nostocoides japonicum T1-X7</name>
    <dbReference type="NCBI Taxonomy" id="1194083"/>
    <lineage>
        <taxon>Bacteria</taxon>
        <taxon>Bacillati</taxon>
        <taxon>Actinomycetota</taxon>
        <taxon>Actinomycetes</taxon>
        <taxon>Micrococcales</taxon>
        <taxon>Intrasporangiaceae</taxon>
        <taxon>Nostocoides</taxon>
    </lineage>
</organism>
<dbReference type="PANTHER" id="PTHR12286:SF5">
    <property type="entry name" value="SACCHAROPINE DEHYDROGENASE-LIKE OXIDOREDUCTASE"/>
    <property type="match status" value="1"/>
</dbReference>
<dbReference type="InterPro" id="IPR036291">
    <property type="entry name" value="NAD(P)-bd_dom_sf"/>
</dbReference>
<dbReference type="EC" id="1.3.1.-" evidence="2"/>
<evidence type="ECO:0000313" key="2">
    <source>
        <dbReference type="EMBL" id="CCH80445.1"/>
    </source>
</evidence>
<gene>
    <name evidence="2" type="ORF">BN12_930018</name>
</gene>
<sequence>MAAPRGRDLDIVLYGASGFVGRLTAEYLAQHAPPDARIALAGRSESKVHAVRDTLGGAASGWPIIVADASDTDALAALASRTRTVATTVGPYLAYGMPLASACAAAGTHYADLTGEVLFVRRSIDANHEAAVSSGARIVHSCGFDSVPSDLGVLVLAERIAADGEGTLGTTTLSVRSLRGGFSGGTVDSMRRQAIATGSDPAARRIVADPYALSPDRAAEPTADDDADRARRFMPVRQDRRGHWTAPFVMAAYNTRIVRRSNALSGYAYGRDFRYDEVTDCGPGIAEAAQATAMASALAGLAAGMSFAPTRALLDRFLPAPGEGPDVERGGRFVLDIETTTSTDARYRARVAADKDPGYGGTAVMLGESALALALDDLPAAAGVLTPATGIGPGLADRLRAQGFTIEVDRR</sequence>
<name>A0A077M8V0_9MICO</name>
<keyword evidence="3" id="KW-1185">Reference proteome</keyword>
<evidence type="ECO:0000313" key="3">
    <source>
        <dbReference type="Proteomes" id="UP000035721"/>
    </source>
</evidence>
<dbReference type="InterPro" id="IPR005097">
    <property type="entry name" value="Sacchrp_dh_NADP-bd"/>
</dbReference>
<dbReference type="Pfam" id="PF03435">
    <property type="entry name" value="Sacchrp_dh_NADP"/>
    <property type="match status" value="1"/>
</dbReference>
<dbReference type="Proteomes" id="UP000035721">
    <property type="component" value="Unassembled WGS sequence"/>
</dbReference>
<dbReference type="PANTHER" id="PTHR12286">
    <property type="entry name" value="SACCHAROPINE DEHYDROGENASE-LIKE OXIDOREDUCTASE"/>
    <property type="match status" value="1"/>
</dbReference>
<protein>
    <submittedName>
        <fullName evidence="2">Trans-acting enoyl reductase</fullName>
        <ecNumber evidence="2">1.3.1.-</ecNumber>
    </submittedName>
</protein>
<dbReference type="GO" id="GO:0005886">
    <property type="term" value="C:plasma membrane"/>
    <property type="evidence" value="ECO:0007669"/>
    <property type="project" value="TreeGrafter"/>
</dbReference>
<evidence type="ECO:0000259" key="1">
    <source>
        <dbReference type="Pfam" id="PF03435"/>
    </source>
</evidence>
<comment type="caution">
    <text evidence="2">The sequence shown here is derived from an EMBL/GenBank/DDBJ whole genome shotgun (WGS) entry which is preliminary data.</text>
</comment>
<dbReference type="Gene3D" id="3.40.50.720">
    <property type="entry name" value="NAD(P)-binding Rossmann-like Domain"/>
    <property type="match status" value="1"/>
</dbReference>
<dbReference type="OrthoDB" id="4369409at2"/>
<reference evidence="2 3" key="1">
    <citation type="journal article" date="2013" name="ISME J.">
        <title>A metabolic model for members of the genus Tetrasphaera involved in enhanced biological phosphorus removal.</title>
        <authorList>
            <person name="Kristiansen R."/>
            <person name="Nguyen H.T.T."/>
            <person name="Saunders A.M."/>
            <person name="Nielsen J.L."/>
            <person name="Wimmer R."/>
            <person name="Le V.Q."/>
            <person name="McIlroy S.J."/>
            <person name="Petrovski S."/>
            <person name="Seviour R.J."/>
            <person name="Calteau A."/>
            <person name="Nielsen K.L."/>
            <person name="Nielsen P.H."/>
        </authorList>
    </citation>
    <scope>NUCLEOTIDE SEQUENCE [LARGE SCALE GENOMIC DNA]</scope>
    <source>
        <strain evidence="2 3">T1-X7</strain>
    </source>
</reference>
<feature type="domain" description="Saccharopine dehydrogenase NADP binding" evidence="1">
    <location>
        <begin position="11"/>
        <end position="136"/>
    </location>
</feature>
<dbReference type="GO" id="GO:0016491">
    <property type="term" value="F:oxidoreductase activity"/>
    <property type="evidence" value="ECO:0007669"/>
    <property type="project" value="UniProtKB-KW"/>
</dbReference>
<dbReference type="RefSeq" id="WP_048552503.1">
    <property type="nucleotide sequence ID" value="NZ_HF570958.1"/>
</dbReference>
<dbReference type="SUPFAM" id="SSF51735">
    <property type="entry name" value="NAD(P)-binding Rossmann-fold domains"/>
    <property type="match status" value="1"/>
</dbReference>
<dbReference type="STRING" id="1194083.BN12_930018"/>
<dbReference type="AlphaFoldDB" id="A0A077M8V0"/>
<dbReference type="EMBL" id="CAJB01000429">
    <property type="protein sequence ID" value="CCH80445.1"/>
    <property type="molecule type" value="Genomic_DNA"/>
</dbReference>
<accession>A0A077M8V0</accession>